<reference evidence="2" key="2">
    <citation type="journal article" date="2015" name="Fish Shellfish Immunol.">
        <title>Early steps in the European eel (Anguilla anguilla)-Vibrio vulnificus interaction in the gills: Role of the RtxA13 toxin.</title>
        <authorList>
            <person name="Callol A."/>
            <person name="Pajuelo D."/>
            <person name="Ebbesson L."/>
            <person name="Teles M."/>
            <person name="MacKenzie S."/>
            <person name="Amaro C."/>
        </authorList>
    </citation>
    <scope>NUCLEOTIDE SEQUENCE</scope>
</reference>
<dbReference type="EMBL" id="GBXM01049371">
    <property type="protein sequence ID" value="JAH59206.1"/>
    <property type="molecule type" value="Transcribed_RNA"/>
</dbReference>
<reference evidence="2" key="1">
    <citation type="submission" date="2014-11" db="EMBL/GenBank/DDBJ databases">
        <authorList>
            <person name="Amaro Gonzalez C."/>
        </authorList>
    </citation>
    <scope>NUCLEOTIDE SEQUENCE</scope>
</reference>
<name>A0A0E9U076_ANGAN</name>
<sequence length="21" mass="2336">MCPGTRMLVSDSDSTRSNFCQ</sequence>
<dbReference type="AlphaFoldDB" id="A0A0E9U076"/>
<feature type="compositionally biased region" description="Polar residues" evidence="1">
    <location>
        <begin position="11"/>
        <end position="21"/>
    </location>
</feature>
<organism evidence="2">
    <name type="scientific">Anguilla anguilla</name>
    <name type="common">European freshwater eel</name>
    <name type="synonym">Muraena anguilla</name>
    <dbReference type="NCBI Taxonomy" id="7936"/>
    <lineage>
        <taxon>Eukaryota</taxon>
        <taxon>Metazoa</taxon>
        <taxon>Chordata</taxon>
        <taxon>Craniata</taxon>
        <taxon>Vertebrata</taxon>
        <taxon>Euteleostomi</taxon>
        <taxon>Actinopterygii</taxon>
        <taxon>Neopterygii</taxon>
        <taxon>Teleostei</taxon>
        <taxon>Anguilliformes</taxon>
        <taxon>Anguillidae</taxon>
        <taxon>Anguilla</taxon>
    </lineage>
</organism>
<evidence type="ECO:0000256" key="1">
    <source>
        <dbReference type="SAM" id="MobiDB-lite"/>
    </source>
</evidence>
<protein>
    <submittedName>
        <fullName evidence="2">Uncharacterized protein</fullName>
    </submittedName>
</protein>
<evidence type="ECO:0000313" key="2">
    <source>
        <dbReference type="EMBL" id="JAH59206.1"/>
    </source>
</evidence>
<proteinExistence type="predicted"/>
<accession>A0A0E9U076</accession>
<feature type="region of interest" description="Disordered" evidence="1">
    <location>
        <begin position="1"/>
        <end position="21"/>
    </location>
</feature>